<dbReference type="Proteomes" id="UP000601223">
    <property type="component" value="Unassembled WGS sequence"/>
</dbReference>
<gene>
    <name evidence="2" type="ORF">Cba03nite_08740</name>
</gene>
<keyword evidence="3" id="KW-1185">Reference proteome</keyword>
<proteinExistence type="predicted"/>
<keyword evidence="1" id="KW-1133">Transmembrane helix</keyword>
<reference evidence="2 3" key="1">
    <citation type="submission" date="2021-01" db="EMBL/GenBank/DDBJ databases">
        <title>Whole genome shotgun sequence of Catellatospora bangladeshensis NBRC 107357.</title>
        <authorList>
            <person name="Komaki H."/>
            <person name="Tamura T."/>
        </authorList>
    </citation>
    <scope>NUCLEOTIDE SEQUENCE [LARGE SCALE GENOMIC DNA]</scope>
    <source>
        <strain evidence="2 3">NBRC 107357</strain>
    </source>
</reference>
<sequence length="52" mass="5365">MNLNAEFSALSAYGGQLSALRLGPMVLLGIALLLLGVGLLVLAVVLVRRSAE</sequence>
<protein>
    <submittedName>
        <fullName evidence="2">Uncharacterized protein</fullName>
    </submittedName>
</protein>
<evidence type="ECO:0000256" key="1">
    <source>
        <dbReference type="SAM" id="Phobius"/>
    </source>
</evidence>
<keyword evidence="1" id="KW-0812">Transmembrane</keyword>
<accession>A0A8J3NFN1</accession>
<keyword evidence="1" id="KW-0472">Membrane</keyword>
<feature type="transmembrane region" description="Helical" evidence="1">
    <location>
        <begin position="25"/>
        <end position="47"/>
    </location>
</feature>
<evidence type="ECO:0000313" key="2">
    <source>
        <dbReference type="EMBL" id="GIF79525.1"/>
    </source>
</evidence>
<evidence type="ECO:0000313" key="3">
    <source>
        <dbReference type="Proteomes" id="UP000601223"/>
    </source>
</evidence>
<name>A0A8J3NFN1_9ACTN</name>
<dbReference type="AlphaFoldDB" id="A0A8J3NFN1"/>
<dbReference type="EMBL" id="BONF01000005">
    <property type="protein sequence ID" value="GIF79525.1"/>
    <property type="molecule type" value="Genomic_DNA"/>
</dbReference>
<comment type="caution">
    <text evidence="2">The sequence shown here is derived from an EMBL/GenBank/DDBJ whole genome shotgun (WGS) entry which is preliminary data.</text>
</comment>
<dbReference type="RefSeq" id="WP_203742012.1">
    <property type="nucleotide sequence ID" value="NZ_BONF01000005.1"/>
</dbReference>
<organism evidence="2 3">
    <name type="scientific">Catellatospora bangladeshensis</name>
    <dbReference type="NCBI Taxonomy" id="310355"/>
    <lineage>
        <taxon>Bacteria</taxon>
        <taxon>Bacillati</taxon>
        <taxon>Actinomycetota</taxon>
        <taxon>Actinomycetes</taxon>
        <taxon>Micromonosporales</taxon>
        <taxon>Micromonosporaceae</taxon>
        <taxon>Catellatospora</taxon>
    </lineage>
</organism>